<organism evidence="1">
    <name type="scientific">Levilinea saccharolytica</name>
    <dbReference type="NCBI Taxonomy" id="229921"/>
    <lineage>
        <taxon>Bacteria</taxon>
        <taxon>Bacillati</taxon>
        <taxon>Chloroflexota</taxon>
        <taxon>Anaerolineae</taxon>
        <taxon>Anaerolineales</taxon>
        <taxon>Anaerolineaceae</taxon>
        <taxon>Levilinea</taxon>
    </lineage>
</organism>
<evidence type="ECO:0000313" key="3">
    <source>
        <dbReference type="Proteomes" id="UP000050501"/>
    </source>
</evidence>
<dbReference type="SUPFAM" id="SSF53649">
    <property type="entry name" value="Alkaline phosphatase-like"/>
    <property type="match status" value="1"/>
</dbReference>
<evidence type="ECO:0000313" key="2">
    <source>
        <dbReference type="EMBL" id="KPL87500.1"/>
    </source>
</evidence>
<dbReference type="InterPro" id="IPR017850">
    <property type="entry name" value="Alkaline_phosphatase_core_sf"/>
</dbReference>
<accession>A0A0M8JQZ7</accession>
<dbReference type="OrthoDB" id="9779267at2"/>
<dbReference type="RefSeq" id="WP_062419899.1">
    <property type="nucleotide sequence ID" value="NZ_BBXZ01000185.1"/>
</dbReference>
<name>A0A0M8JQZ7_9CHLR</name>
<dbReference type="InterPro" id="IPR002591">
    <property type="entry name" value="Phosphodiest/P_Trfase"/>
</dbReference>
<evidence type="ECO:0000313" key="1">
    <source>
        <dbReference type="EMBL" id="GAP19638.1"/>
    </source>
</evidence>
<dbReference type="AlphaFoldDB" id="A0A0M8JQZ7"/>
<proteinExistence type="predicted"/>
<dbReference type="STRING" id="229921.ADN01_04980"/>
<keyword evidence="3" id="KW-1185">Reference proteome</keyword>
<dbReference type="Gene3D" id="3.40.720.10">
    <property type="entry name" value="Alkaline Phosphatase, subunit A"/>
    <property type="match status" value="1"/>
</dbReference>
<dbReference type="PANTHER" id="PTHR10151:SF120">
    <property type="entry name" value="BIS(5'-ADENOSYL)-TRIPHOSPHATASE"/>
    <property type="match status" value="1"/>
</dbReference>
<reference evidence="2 3" key="2">
    <citation type="submission" date="2015-07" db="EMBL/GenBank/DDBJ databases">
        <title>Genome sequence of Levilinea saccharolytica DSM 16555.</title>
        <authorList>
            <person name="Hemp J."/>
            <person name="Ward L.M."/>
            <person name="Pace L.A."/>
            <person name="Fischer W.W."/>
        </authorList>
    </citation>
    <scope>NUCLEOTIDE SEQUENCE [LARGE SCALE GENOMIC DNA]</scope>
    <source>
        <strain evidence="2 3">KIBI-1</strain>
    </source>
</reference>
<dbReference type="EMBL" id="DF967975">
    <property type="protein sequence ID" value="GAP19638.1"/>
    <property type="molecule type" value="Genomic_DNA"/>
</dbReference>
<gene>
    <name evidence="2" type="ORF">ADN01_04980</name>
    <name evidence="1" type="ORF">LSAC_03548</name>
</gene>
<dbReference type="EMBL" id="LGCM01000019">
    <property type="protein sequence ID" value="KPL87500.1"/>
    <property type="molecule type" value="Genomic_DNA"/>
</dbReference>
<sequence length="422" mass="46496">MPAEHPLLAHLLNHRPAGLSLPAELVVPDYAGSSLANLPASICRCLGVDPLGQPLHPAWEQALGGPYQQVLLFVLDGLGWDWLHRYWDDNPSGPWDDLLRGGTLLPLTSVVPSTTATALTSLWTGVPAASHGLAGYEMWLKEYGTIANMINYAPANARGDVGGLRRSGFVPEDFLPVPTLGTHLAAHGVTVSASLPLPIANSSLSAMHQPNVHSQPVRTLSDLWVSLPRRLQAPAPSYTYLYWSTLDELSHVYGPEDERVALEFELFGLQLWRFLNELRRASHGETLVLLSADHGLIATPKDEQYDLRRQPELLNCLTLQPTCESRLPVLHLRPGREDAFRRMVEREWPGQFTLLPSAQALQSGLFGPPPFHPALDSRLGDCIAVPHGAAYWWWANRENHLLGRHGGLSRAEMLVPLAAWVV</sequence>
<reference evidence="1" key="1">
    <citation type="journal article" date="2015" name="Genome Announc.">
        <title>Draft Genome Sequences of Anaerolinea thermolimosa IMO-1, Bellilinea caldifistulae GOMI-1, Leptolinea tardivitalis YMTK-2, Levilinea saccharolytica KIBI-1, Longilinea arvoryzae KOME-1, Previously Described as Members of the Class Anaerolineae (Chloroflexi).</title>
        <authorList>
            <person name="Matsuura N."/>
            <person name="Tourlousse M.D."/>
            <person name="Ohashi A."/>
            <person name="Hugenholtz P."/>
            <person name="Sekiguchi Y."/>
        </authorList>
    </citation>
    <scope>NUCLEOTIDE SEQUENCE</scope>
    <source>
        <strain evidence="1">KIBI-1</strain>
    </source>
</reference>
<protein>
    <submittedName>
        <fullName evidence="1">Uncharacterized protein of the AP superfamily</fullName>
    </submittedName>
</protein>
<dbReference type="Pfam" id="PF01663">
    <property type="entry name" value="Phosphodiest"/>
    <property type="match status" value="1"/>
</dbReference>
<dbReference type="Proteomes" id="UP000050501">
    <property type="component" value="Unassembled WGS sequence"/>
</dbReference>
<dbReference type="GO" id="GO:0016787">
    <property type="term" value="F:hydrolase activity"/>
    <property type="evidence" value="ECO:0007669"/>
    <property type="project" value="UniProtKB-ARBA"/>
</dbReference>
<dbReference type="PANTHER" id="PTHR10151">
    <property type="entry name" value="ECTONUCLEOTIDE PYROPHOSPHATASE/PHOSPHODIESTERASE"/>
    <property type="match status" value="1"/>
</dbReference>